<dbReference type="PROSITE" id="PS51186">
    <property type="entry name" value="GNAT"/>
    <property type="match status" value="2"/>
</dbReference>
<dbReference type="AlphaFoldDB" id="E3J3F1"/>
<organism evidence="4 5">
    <name type="scientific">Pseudofrankia inefficax (strain DSM 45817 / CECT 9037 / DDB 130130 / EuI1c)</name>
    <name type="common">Frankia inefficax</name>
    <dbReference type="NCBI Taxonomy" id="298654"/>
    <lineage>
        <taxon>Bacteria</taxon>
        <taxon>Bacillati</taxon>
        <taxon>Actinomycetota</taxon>
        <taxon>Actinomycetes</taxon>
        <taxon>Frankiales</taxon>
        <taxon>Frankiaceae</taxon>
        <taxon>Pseudofrankia</taxon>
    </lineage>
</organism>
<dbReference type="Pfam" id="PF13673">
    <property type="entry name" value="Acetyltransf_10"/>
    <property type="match status" value="1"/>
</dbReference>
<keyword evidence="2" id="KW-0012">Acyltransferase</keyword>
<feature type="domain" description="N-acetyltransferase" evidence="3">
    <location>
        <begin position="22"/>
        <end position="163"/>
    </location>
</feature>
<dbReference type="STRING" id="298654.FraEuI1c_0065"/>
<evidence type="ECO:0000256" key="1">
    <source>
        <dbReference type="ARBA" id="ARBA00022679"/>
    </source>
</evidence>
<dbReference type="CDD" id="cd04301">
    <property type="entry name" value="NAT_SF"/>
    <property type="match status" value="2"/>
</dbReference>
<gene>
    <name evidence="4" type="ordered locus">FraEuI1c_0065</name>
</gene>
<dbReference type="KEGG" id="fri:FraEuI1c_0065"/>
<dbReference type="HOGENOM" id="CLU_820740_0_0_11"/>
<evidence type="ECO:0000313" key="5">
    <source>
        <dbReference type="Proteomes" id="UP000002484"/>
    </source>
</evidence>
<dbReference type="InParanoid" id="E3J3F1"/>
<dbReference type="EMBL" id="CP002299">
    <property type="protein sequence ID" value="ADP78153.1"/>
    <property type="molecule type" value="Genomic_DNA"/>
</dbReference>
<dbReference type="InterPro" id="IPR050832">
    <property type="entry name" value="Bact_Acetyltransf"/>
</dbReference>
<dbReference type="PANTHER" id="PTHR43877">
    <property type="entry name" value="AMINOALKYLPHOSPHONATE N-ACETYLTRANSFERASE-RELATED-RELATED"/>
    <property type="match status" value="1"/>
</dbReference>
<accession>E3J3F1</accession>
<dbReference type="PANTHER" id="PTHR43877:SF2">
    <property type="entry name" value="AMINOALKYLPHOSPHONATE N-ACETYLTRANSFERASE-RELATED"/>
    <property type="match status" value="1"/>
</dbReference>
<dbReference type="Pfam" id="PF00583">
    <property type="entry name" value="Acetyltransf_1"/>
    <property type="match status" value="1"/>
</dbReference>
<reference evidence="4 5" key="1">
    <citation type="submission" date="2010-10" db="EMBL/GenBank/DDBJ databases">
        <title>Complete sequence of Frankia sp. EuI1c.</title>
        <authorList>
            <consortium name="US DOE Joint Genome Institute"/>
            <person name="Lucas S."/>
            <person name="Copeland A."/>
            <person name="Lapidus A."/>
            <person name="Cheng J.-F."/>
            <person name="Bruce D."/>
            <person name="Goodwin L."/>
            <person name="Pitluck S."/>
            <person name="Chertkov O."/>
            <person name="Detter J.C."/>
            <person name="Han C."/>
            <person name="Tapia R."/>
            <person name="Land M."/>
            <person name="Hauser L."/>
            <person name="Jeffries C."/>
            <person name="Kyrpides N."/>
            <person name="Ivanova N."/>
            <person name="Mikhailova N."/>
            <person name="Beauchemin N."/>
            <person name="Sen A."/>
            <person name="Sur S.A."/>
            <person name="Gtari M."/>
            <person name="Wall L."/>
            <person name="Tisa L."/>
            <person name="Woyke T."/>
        </authorList>
    </citation>
    <scope>NUCLEOTIDE SEQUENCE [LARGE SCALE GENOMIC DNA]</scope>
    <source>
        <strain evidence="5">DSM 45817 / CECT 9037 / EuI1c</strain>
    </source>
</reference>
<dbReference type="Proteomes" id="UP000002484">
    <property type="component" value="Chromosome"/>
</dbReference>
<dbReference type="GO" id="GO:0016747">
    <property type="term" value="F:acyltransferase activity, transferring groups other than amino-acyl groups"/>
    <property type="evidence" value="ECO:0007669"/>
    <property type="project" value="InterPro"/>
</dbReference>
<feature type="domain" description="N-acetyltransferase" evidence="3">
    <location>
        <begin position="164"/>
        <end position="328"/>
    </location>
</feature>
<evidence type="ECO:0000313" key="4">
    <source>
        <dbReference type="EMBL" id="ADP78153.1"/>
    </source>
</evidence>
<evidence type="ECO:0000259" key="3">
    <source>
        <dbReference type="PROSITE" id="PS51186"/>
    </source>
</evidence>
<name>E3J3F1_PSEI1</name>
<evidence type="ECO:0000256" key="2">
    <source>
        <dbReference type="ARBA" id="ARBA00023315"/>
    </source>
</evidence>
<sequence length="338" mass="36524">MLPGPPPAAARALRTAVFVEEQGVPAELEHDAADLAADHAVVWDEAGEALATARLLDPAAIPDLDLGPAPVGPVPDGPVANRFGESVGVIGRVAVRPDARGRGLARAVTIALERRAAERGLTGIRLHAQAAVAGLYLGLGYETFGPPDRTAGIDHVWMRRSILPGLRPVRDDDGPAVQRLIGAVWAEYPGCVLDVDGEEPWMRAPATAYTGDLDPARYRGRMWVVEDRAVEDEDAGRPGVLAASVAVRETAPGRVELKSLYVAASARRRGLGQALVFLVEREARRRDAQVVELWSDTRFSDAHRLYERLGYRGAGRTRDLHDLSNTTEIHFTKDLLSE</sequence>
<dbReference type="eggNOG" id="COG0456">
    <property type="taxonomic scope" value="Bacteria"/>
</dbReference>
<protein>
    <submittedName>
        <fullName evidence="4">GCN5-related N-acetyltransferase</fullName>
    </submittedName>
</protein>
<dbReference type="SUPFAM" id="SSF55729">
    <property type="entry name" value="Acyl-CoA N-acyltransferases (Nat)"/>
    <property type="match status" value="2"/>
</dbReference>
<dbReference type="eggNOG" id="COG2153">
    <property type="taxonomic scope" value="Bacteria"/>
</dbReference>
<dbReference type="InterPro" id="IPR000182">
    <property type="entry name" value="GNAT_dom"/>
</dbReference>
<keyword evidence="1 4" id="KW-0808">Transferase</keyword>
<dbReference type="Gene3D" id="3.40.630.30">
    <property type="match status" value="2"/>
</dbReference>
<keyword evidence="5" id="KW-1185">Reference proteome</keyword>
<proteinExistence type="predicted"/>
<dbReference type="InterPro" id="IPR016181">
    <property type="entry name" value="Acyl_CoA_acyltransferase"/>
</dbReference>